<dbReference type="InterPro" id="IPR011330">
    <property type="entry name" value="Glyco_hydro/deAcase_b/a-brl"/>
</dbReference>
<dbReference type="GO" id="GO:0017168">
    <property type="term" value="F:5-oxoprolinase (ATP-hydrolyzing) activity"/>
    <property type="evidence" value="ECO:0007669"/>
    <property type="project" value="UniProtKB-EC"/>
</dbReference>
<dbReference type="PANTHER" id="PTHR30292:SF0">
    <property type="entry name" value="5-OXOPROLINASE SUBUNIT A"/>
    <property type="match status" value="1"/>
</dbReference>
<dbReference type="Proteomes" id="UP000562984">
    <property type="component" value="Unassembled WGS sequence"/>
</dbReference>
<name>A0A849A8L5_9ACTN</name>
<dbReference type="AlphaFoldDB" id="A0A849A8L5"/>
<keyword evidence="2" id="KW-1185">Reference proteome</keyword>
<dbReference type="SUPFAM" id="SSF88713">
    <property type="entry name" value="Glycoside hydrolase/deacetylase"/>
    <property type="match status" value="1"/>
</dbReference>
<dbReference type="Pfam" id="PF03746">
    <property type="entry name" value="LamB_YcsF"/>
    <property type="match status" value="1"/>
</dbReference>
<dbReference type="GO" id="GO:0005975">
    <property type="term" value="P:carbohydrate metabolic process"/>
    <property type="evidence" value="ECO:0007669"/>
    <property type="project" value="InterPro"/>
</dbReference>
<keyword evidence="1" id="KW-0378">Hydrolase</keyword>
<dbReference type="NCBIfam" id="NF003814">
    <property type="entry name" value="PRK05406.1-3"/>
    <property type="match status" value="1"/>
</dbReference>
<dbReference type="RefSeq" id="WP_171199556.1">
    <property type="nucleotide sequence ID" value="NZ_JABEND010000004.1"/>
</dbReference>
<comment type="caution">
    <text evidence="1">The sequence shown here is derived from an EMBL/GenBank/DDBJ whole genome shotgun (WGS) entry which is preliminary data.</text>
</comment>
<dbReference type="EC" id="3.5.2.9" evidence="1"/>
<reference evidence="1 2" key="1">
    <citation type="submission" date="2020-05" db="EMBL/GenBank/DDBJ databases">
        <title>Nakamurella sp. DB0629 isolated from air conditioner.</title>
        <authorList>
            <person name="Kim D.H."/>
            <person name="Kim D.-U."/>
        </authorList>
    </citation>
    <scope>NUCLEOTIDE SEQUENCE [LARGE SCALE GENOMIC DNA]</scope>
    <source>
        <strain evidence="1 2">DB0629</strain>
    </source>
</reference>
<dbReference type="Gene3D" id="3.20.20.370">
    <property type="entry name" value="Glycoside hydrolase/deacetylase"/>
    <property type="match status" value="1"/>
</dbReference>
<proteinExistence type="predicted"/>
<gene>
    <name evidence="1" type="primary">pxpA</name>
    <name evidence="1" type="ORF">HKD39_09100</name>
</gene>
<dbReference type="PANTHER" id="PTHR30292">
    <property type="entry name" value="UNCHARACTERIZED PROTEIN YBGL-RELATED"/>
    <property type="match status" value="1"/>
</dbReference>
<evidence type="ECO:0000313" key="2">
    <source>
        <dbReference type="Proteomes" id="UP000562984"/>
    </source>
</evidence>
<accession>A0A849A8L5</accession>
<protein>
    <submittedName>
        <fullName evidence="1">5-oxoprolinase subunit PxpA</fullName>
        <ecNumber evidence="1">3.5.2.9</ecNumber>
    </submittedName>
</protein>
<evidence type="ECO:0000313" key="1">
    <source>
        <dbReference type="EMBL" id="NNG35863.1"/>
    </source>
</evidence>
<organism evidence="1 2">
    <name type="scientific">Nakamurella aerolata</name>
    <dbReference type="NCBI Taxonomy" id="1656892"/>
    <lineage>
        <taxon>Bacteria</taxon>
        <taxon>Bacillati</taxon>
        <taxon>Actinomycetota</taxon>
        <taxon>Actinomycetes</taxon>
        <taxon>Nakamurellales</taxon>
        <taxon>Nakamurellaceae</taxon>
        <taxon>Nakamurella</taxon>
    </lineage>
</organism>
<sequence length="261" mass="27105">MAAARDQGITINSDLGEGVGLHRFGNDAALLELVDVANVACGFHAGDPAVMAETVAAAAEHGVRIGAHPGLPDLAGFGRRELKLTKDEVDQLLTYQVGALVGFLTAHGVRLNHLKPHGSLYGMLARDPELMLAAARVAGRYGVPFYGMVGTAHETVCAAADVPFVGELYVDLNYRADGSLIIERKAHPVDPAAAAERVRQALRTGRIDAADGSSIEVQFSSVCVHSDGPNAVPVAEAVRAVMDSESAVPGPAVLGPEEGTS</sequence>
<dbReference type="InterPro" id="IPR005501">
    <property type="entry name" value="LamB/YcsF/PxpA-like"/>
</dbReference>
<dbReference type="EMBL" id="JABEND010000004">
    <property type="protein sequence ID" value="NNG35863.1"/>
    <property type="molecule type" value="Genomic_DNA"/>
</dbReference>